<feature type="non-terminal residue" evidence="5">
    <location>
        <position position="1"/>
    </location>
</feature>
<evidence type="ECO:0000256" key="2">
    <source>
        <dbReference type="ARBA" id="ARBA00023180"/>
    </source>
</evidence>
<protein>
    <recommendedName>
        <fullName evidence="4">Ig-like domain-containing protein</fullName>
    </recommendedName>
</protein>
<dbReference type="PANTHER" id="PTHR44427:SF1">
    <property type="entry name" value="CARCINOEMBRYONIC ANTIGEN-RELATED CELL ADHESION MOLECULE 1"/>
    <property type="match status" value="1"/>
</dbReference>
<evidence type="ECO:0000259" key="4">
    <source>
        <dbReference type="Pfam" id="PF12245"/>
    </source>
</evidence>
<gene>
    <name evidence="5" type="ORF">CD29_14140</name>
</gene>
<proteinExistence type="predicted"/>
<keyword evidence="6" id="KW-1185">Reference proteome</keyword>
<reference evidence="5 6" key="1">
    <citation type="submission" date="2014-02" db="EMBL/GenBank/DDBJ databases">
        <title>Draft genome sequence of Lysinibacillus manganicus DSM 26584T.</title>
        <authorList>
            <person name="Zhang F."/>
            <person name="Wang G."/>
            <person name="Zhang L."/>
        </authorList>
    </citation>
    <scope>NUCLEOTIDE SEQUENCE [LARGE SCALE GENOMIC DNA]</scope>
    <source>
        <strain evidence="5 6">DSM 26584</strain>
    </source>
</reference>
<dbReference type="Proteomes" id="UP000030416">
    <property type="component" value="Unassembled WGS sequence"/>
</dbReference>
<keyword evidence="1" id="KW-0732">Signal</keyword>
<keyword evidence="3" id="KW-0393">Immunoglobulin domain</keyword>
<dbReference type="RefSeq" id="WP_036187905.1">
    <property type="nucleotide sequence ID" value="NZ_AVDA01000017.1"/>
</dbReference>
<dbReference type="PANTHER" id="PTHR44427">
    <property type="entry name" value="CARCINOEMBRYONIC ANTIGEN-RELATED CELL ADHESION MOLECULE 19"/>
    <property type="match status" value="1"/>
</dbReference>
<comment type="caution">
    <text evidence="5">The sequence shown here is derived from an EMBL/GenBank/DDBJ whole genome shotgun (WGS) entry which is preliminary data.</text>
</comment>
<dbReference type="InterPro" id="IPR022038">
    <property type="entry name" value="Ig-like_bact"/>
</dbReference>
<dbReference type="STRING" id="1384049.CD29_14140"/>
<dbReference type="EMBL" id="JPVN01000017">
    <property type="protein sequence ID" value="KGR77595.1"/>
    <property type="molecule type" value="Genomic_DNA"/>
</dbReference>
<dbReference type="Pfam" id="PF12245">
    <property type="entry name" value="Big_3_2"/>
    <property type="match status" value="2"/>
</dbReference>
<organism evidence="5 6">
    <name type="scientific">Ureibacillus manganicus DSM 26584</name>
    <dbReference type="NCBI Taxonomy" id="1384049"/>
    <lineage>
        <taxon>Bacteria</taxon>
        <taxon>Bacillati</taxon>
        <taxon>Bacillota</taxon>
        <taxon>Bacilli</taxon>
        <taxon>Bacillales</taxon>
        <taxon>Caryophanaceae</taxon>
        <taxon>Ureibacillus</taxon>
    </lineage>
</organism>
<feature type="domain" description="Ig-like" evidence="4">
    <location>
        <begin position="292"/>
        <end position="357"/>
    </location>
</feature>
<evidence type="ECO:0000313" key="6">
    <source>
        <dbReference type="Proteomes" id="UP000030416"/>
    </source>
</evidence>
<evidence type="ECO:0000256" key="3">
    <source>
        <dbReference type="ARBA" id="ARBA00023319"/>
    </source>
</evidence>
<name>A0A0A3I256_9BACL</name>
<sequence length="1306" mass="139737">QFTIDKTAPIITEVEEGKHYQSVAPAFNEGTALLTKDGGTGSEFVTGTELTENGQYTLEVTDAAGNKTSVQFTVDNQAPVINGVIDGEIRNSQFTPTFNEGTGVLSLNGGEFKEFISGSNVSDEGQYMLEVTDEAGNKTTVQFTIDKTAPIITNVEEGKHYQSVAPTFNEGTAILTKDGGTGTDFVSGTEITENGIYTLEVTDAAGNKTSVRFTVDNQAPVISGVVNEEIRNSQFTPTFNEGTGRISKNGDEFKEFISGSTVSDEGQYTLEVIDEAGNATTVQFTIDKTAPIITNVEDSKHYQSVAPAFNEGTAILTKDGGVGTAFVSGTELTENGRYTLEVTDAAGNKTSVQFTVDNQAPEISGVVDGEIRNSQYTPTFNEGTGRISKDDGEFKEFISGSTVSDEGHYKLEVEDLAGNKTTVQFTIDKTAPIIIEVEEGKHYQSVAPAFNEGTAILTKDGEPGSKFVSGTRLIENSLYTLEVTDAAGNKSRVQFTVDNIPPVINGLDNGEIRNSQFIPTFNEGTGRISKNGGAFESYTSGTVVDQEGQYTLEVKDEAGNVKIVRFTIDKTAPIITEVEDGKHYQSAAPVFNEGTAILTIDGGTGEKYVSGTRLIENGLYMLEVTDAAGNKSSVQFTVDNIPPVISGLDNGEIRNSQFIPTFNEGTGRISKNDSEFDSFLSGTPVVEDGKYTLEVTDEAGNVTTFKFTIDKTAPIITEVEDGKHYQSVAPAFNEGTAILTKDGGTGKDFVSGTKITENGQYTLEVTDAVGHKTTVSFTIDNVPPEITGKQNETIFKLDQTYTDKELTILFNEGTAKLSKDNGAFDVIETNHLVIDDGVYVLEVSDLAGNKTVANFVIDRTVPIIHGVENGMSYQRAIPTFTETTAKLSFNGGEEQDFVSGTEISDEGEYVLRVIDPLNRETMAFFKIDHTAPIVVSANLTTTSGFVPTKAGINDVVTLLVTANESVTISDVVGKIGGTTISKAVVDDLGDNNPTTYGINITISEQGLVNGTVSLEFKMTDIAGNSQTINTESLSGIGTVDVDTVTPLMQSSSVMADDYVDLKFSEPVYGGDKNALGPLEAADFNAVLNKIGGDFNPLIVTVSHITAIDGVSPLVGGETEVRVHLIYTGAKVQGDKIEIRPVAGAILDYVGNATSISESSGLKSLTPLVTYEWSDSQAEDILVITSSHLNMSTYTNVKLRLAGDGRGDANVFLTNPTPIGGDDRILISVSSGWDNAGAYFGSTANGVFAQAVGRNRIQFTANTQYAPDFRQDHFYVILQDINNPSILTIIDLNIDSKRANTIIRNSN</sequence>
<evidence type="ECO:0000256" key="1">
    <source>
        <dbReference type="ARBA" id="ARBA00022729"/>
    </source>
</evidence>
<evidence type="ECO:0000313" key="5">
    <source>
        <dbReference type="EMBL" id="KGR77595.1"/>
    </source>
</evidence>
<keyword evidence="2" id="KW-0325">Glycoprotein</keyword>
<accession>A0A0A3I256</accession>
<dbReference type="OrthoDB" id="3193440at2"/>
<feature type="domain" description="Ig-like" evidence="4">
    <location>
        <begin position="12"/>
        <end position="75"/>
    </location>
</feature>
<dbReference type="eggNOG" id="COG5492">
    <property type="taxonomic scope" value="Bacteria"/>
</dbReference>
<dbReference type="InterPro" id="IPR050831">
    <property type="entry name" value="CEA_cell_adhesion"/>
</dbReference>